<name>A0ABP7I284_9ACTN</name>
<feature type="transmembrane region" description="Helical" evidence="1">
    <location>
        <begin position="212"/>
        <end position="236"/>
    </location>
</feature>
<keyword evidence="1" id="KW-1133">Transmembrane helix</keyword>
<proteinExistence type="predicted"/>
<feature type="transmembrane region" description="Helical" evidence="1">
    <location>
        <begin position="78"/>
        <end position="99"/>
    </location>
</feature>
<accession>A0ABP7I284</accession>
<keyword evidence="3" id="KW-1185">Reference proteome</keyword>
<protein>
    <submittedName>
        <fullName evidence="2">Succinate dehydrogenase cytochrome b subunit</fullName>
    </submittedName>
</protein>
<dbReference type="CDD" id="cd03498">
    <property type="entry name" value="SQR_TypeB_2_TM"/>
    <property type="match status" value="1"/>
</dbReference>
<dbReference type="RefSeq" id="WP_344772262.1">
    <property type="nucleotide sequence ID" value="NZ_BAABAH010000001.1"/>
</dbReference>
<dbReference type="SUPFAM" id="SSF81343">
    <property type="entry name" value="Fumarate reductase respiratory complex transmembrane subunits"/>
    <property type="match status" value="1"/>
</dbReference>
<keyword evidence="1" id="KW-0472">Membrane</keyword>
<evidence type="ECO:0000313" key="2">
    <source>
        <dbReference type="EMBL" id="GAA3805263.1"/>
    </source>
</evidence>
<evidence type="ECO:0000256" key="1">
    <source>
        <dbReference type="SAM" id="Phobius"/>
    </source>
</evidence>
<evidence type="ECO:0000313" key="3">
    <source>
        <dbReference type="Proteomes" id="UP001501821"/>
    </source>
</evidence>
<reference evidence="3" key="1">
    <citation type="journal article" date="2019" name="Int. J. Syst. Evol. Microbiol.">
        <title>The Global Catalogue of Microorganisms (GCM) 10K type strain sequencing project: providing services to taxonomists for standard genome sequencing and annotation.</title>
        <authorList>
            <consortium name="The Broad Institute Genomics Platform"/>
            <consortium name="The Broad Institute Genome Sequencing Center for Infectious Disease"/>
            <person name="Wu L."/>
            <person name="Ma J."/>
        </authorList>
    </citation>
    <scope>NUCLEOTIDE SEQUENCE [LARGE SCALE GENOMIC DNA]</scope>
    <source>
        <strain evidence="3">JCM 16953</strain>
    </source>
</reference>
<feature type="transmembrane region" description="Helical" evidence="1">
    <location>
        <begin position="120"/>
        <end position="141"/>
    </location>
</feature>
<feature type="transmembrane region" description="Helical" evidence="1">
    <location>
        <begin position="169"/>
        <end position="191"/>
    </location>
</feature>
<sequence length="237" mass="25958">MAVPLSQQPRLVEHARASRTTIALKFLIAASGALFIGFVLVHMYGNLKAFAGHDSFNEYAAHIRTIGEPFLPHEGFLWLLRGLLILALVVHVVTSVALWRRAAKARPVKYVVKKDTGAIPAARIMRIAGVWIFGFLVWHLINFTIGKVNPAGGPTNDPYNLLVDDFKTWWNTIIYLVSMAFLGAHLHHGTWSALQTMGWTSSARARARAQTFALAVAIVIAGGFSLVPIAVLVGIID</sequence>
<dbReference type="Gene3D" id="1.20.1300.10">
    <property type="entry name" value="Fumarate reductase/succinate dehydrogenase, transmembrane subunit"/>
    <property type="match status" value="1"/>
</dbReference>
<dbReference type="InterPro" id="IPR034804">
    <property type="entry name" value="SQR/QFR_C/D"/>
</dbReference>
<dbReference type="EMBL" id="BAABAH010000001">
    <property type="protein sequence ID" value="GAA3805263.1"/>
    <property type="molecule type" value="Genomic_DNA"/>
</dbReference>
<keyword evidence="1" id="KW-0812">Transmembrane</keyword>
<gene>
    <name evidence="2" type="ORF">GCM10022242_05570</name>
</gene>
<organism evidence="2 3">
    <name type="scientific">Nocardioides panacisoli</name>
    <dbReference type="NCBI Taxonomy" id="627624"/>
    <lineage>
        <taxon>Bacteria</taxon>
        <taxon>Bacillati</taxon>
        <taxon>Actinomycetota</taxon>
        <taxon>Actinomycetes</taxon>
        <taxon>Propionibacteriales</taxon>
        <taxon>Nocardioidaceae</taxon>
        <taxon>Nocardioides</taxon>
    </lineage>
</organism>
<comment type="caution">
    <text evidence="2">The sequence shown here is derived from an EMBL/GenBank/DDBJ whole genome shotgun (WGS) entry which is preliminary data.</text>
</comment>
<feature type="transmembrane region" description="Helical" evidence="1">
    <location>
        <begin position="26"/>
        <end position="45"/>
    </location>
</feature>
<dbReference type="InterPro" id="IPR011138">
    <property type="entry name" value="Cytochrome_b-558"/>
</dbReference>
<dbReference type="NCBIfam" id="TIGR02046">
    <property type="entry name" value="sdhC_b558_fam"/>
    <property type="match status" value="1"/>
</dbReference>
<dbReference type="Proteomes" id="UP001501821">
    <property type="component" value="Unassembled WGS sequence"/>
</dbReference>